<evidence type="ECO:0000256" key="2">
    <source>
        <dbReference type="ARBA" id="ARBA00022448"/>
    </source>
</evidence>
<evidence type="ECO:0000256" key="4">
    <source>
        <dbReference type="ARBA" id="ARBA00022989"/>
    </source>
</evidence>
<dbReference type="AlphaFoldDB" id="D3Q3U0"/>
<feature type="transmembrane region" description="Helical" evidence="6">
    <location>
        <begin position="348"/>
        <end position="367"/>
    </location>
</feature>
<keyword evidence="3 6" id="KW-0812">Transmembrane</keyword>
<evidence type="ECO:0000313" key="8">
    <source>
        <dbReference type="EMBL" id="ADD44007.1"/>
    </source>
</evidence>
<organism evidence="8 9">
    <name type="scientific">Stackebrandtia nassauensis (strain DSM 44728 / CIP 108903 / NRRL B-16338 / NBRC 102104 / LLR-40K-21)</name>
    <dbReference type="NCBI Taxonomy" id="446470"/>
    <lineage>
        <taxon>Bacteria</taxon>
        <taxon>Bacillati</taxon>
        <taxon>Actinomycetota</taxon>
        <taxon>Actinomycetes</taxon>
        <taxon>Glycomycetales</taxon>
        <taxon>Glycomycetaceae</taxon>
        <taxon>Stackebrandtia</taxon>
    </lineage>
</organism>
<proteinExistence type="predicted"/>
<dbReference type="InterPro" id="IPR002293">
    <property type="entry name" value="AA/rel_permease1"/>
</dbReference>
<keyword evidence="9" id="KW-1185">Reference proteome</keyword>
<dbReference type="GO" id="GO:0015171">
    <property type="term" value="F:amino acid transmembrane transporter activity"/>
    <property type="evidence" value="ECO:0007669"/>
    <property type="project" value="TreeGrafter"/>
</dbReference>
<dbReference type="PANTHER" id="PTHR43243:SF4">
    <property type="entry name" value="CATIONIC AMINO ACID TRANSPORTER 4"/>
    <property type="match status" value="1"/>
</dbReference>
<dbReference type="KEGG" id="sna:Snas_4360"/>
<evidence type="ECO:0000259" key="7">
    <source>
        <dbReference type="Pfam" id="PF10502"/>
    </source>
</evidence>
<gene>
    <name evidence="8" type="ordered locus">Snas_4360</name>
</gene>
<dbReference type="PANTHER" id="PTHR43243">
    <property type="entry name" value="INNER MEMBRANE TRANSPORTER YGJI-RELATED"/>
    <property type="match status" value="1"/>
</dbReference>
<feature type="transmembrane region" description="Helical" evidence="6">
    <location>
        <begin position="659"/>
        <end position="679"/>
    </location>
</feature>
<keyword evidence="2" id="KW-0813">Transport</keyword>
<feature type="domain" description="Peptidase S26" evidence="7">
    <location>
        <begin position="12"/>
        <end position="101"/>
    </location>
</feature>
<feature type="transmembrane region" description="Helical" evidence="6">
    <location>
        <begin position="526"/>
        <end position="549"/>
    </location>
</feature>
<comment type="subcellular location">
    <subcellularLocation>
        <location evidence="1">Membrane</location>
        <topology evidence="1">Multi-pass membrane protein</topology>
    </subcellularLocation>
</comment>
<feature type="transmembrane region" description="Helical" evidence="6">
    <location>
        <begin position="6"/>
        <end position="25"/>
    </location>
</feature>
<dbReference type="InterPro" id="IPR019533">
    <property type="entry name" value="Peptidase_S26"/>
</dbReference>
<feature type="transmembrane region" description="Helical" evidence="6">
    <location>
        <begin position="374"/>
        <end position="394"/>
    </location>
</feature>
<evidence type="ECO:0000313" key="9">
    <source>
        <dbReference type="Proteomes" id="UP000000844"/>
    </source>
</evidence>
<sequence>MRLRHWTLAAAIAAAGVVGAGAVWARRHLFAVTVEGHSMSPALEPGDRVLMRRGVRGLRAGVLVVVARPDEITGWTAGAVLDTDLSVADRFVKRVAAVAGEWYPAAMRRGGVVPHGHVVVLGDHPHSVDSKQYGPCPLDQVLGVEVRLPGGWRAGIEDRPLPSSTVRHNRRMSGIPDLLPDDHTGRRGFRVAGSRLWQTKTIEQSIADTDEPGHRLKRTLGPWDLTVFGVAVVIGAGVFTLAASTAGDRAGPAVIIAFIIAAIACGLAALCYAEFASSVPVAGSAYTYSYAVFGEFIAWIIGWDLVLEFSVAAGAVAKGWSLYLVEAAAQLGAKLHTTVVVAGVSVDWGALLLIAALTTVLAAGINLSAKVSAVITAIKVSVVLLVIVVGAFYITPSNYVPFVPPSQPAEAGVSGLDSTLFATVLGDVGAKYGWFGVLAGASIVFFAFIGFDIVATTAEETRNPQRDMPRGILGSLAIVTVLYIGTALVMTGMQKYTELATKVDPETGEPIRANLATAFTSLGVDWAASIIAFGALAGLTTVVLVLMLGQIRVSFAMSRDRLLPGGWSITGKRGTPVRLTVGIGILVAVLAGFLPIDRLEEMVNVGTLFAFVLVSIGVIVLRAKRPDLQRGFRAPGVPVLPIVAVLACLWLMVNLSVLTWLRFIGWMVLGLVVYFAYGFHKAKLGR</sequence>
<dbReference type="InterPro" id="IPR036286">
    <property type="entry name" value="LexA/Signal_pep-like_sf"/>
</dbReference>
<evidence type="ECO:0000256" key="5">
    <source>
        <dbReference type="ARBA" id="ARBA00023136"/>
    </source>
</evidence>
<dbReference type="GO" id="GO:0004252">
    <property type="term" value="F:serine-type endopeptidase activity"/>
    <property type="evidence" value="ECO:0007669"/>
    <property type="project" value="InterPro"/>
</dbReference>
<dbReference type="STRING" id="446470.Snas_4360"/>
<dbReference type="GO" id="GO:0006465">
    <property type="term" value="P:signal peptide processing"/>
    <property type="evidence" value="ECO:0007669"/>
    <property type="project" value="InterPro"/>
</dbReference>
<dbReference type="Pfam" id="PF13520">
    <property type="entry name" value="AA_permease_2"/>
    <property type="match status" value="1"/>
</dbReference>
<feature type="transmembrane region" description="Helical" evidence="6">
    <location>
        <begin position="635"/>
        <end position="653"/>
    </location>
</feature>
<feature type="transmembrane region" description="Helical" evidence="6">
    <location>
        <begin position="602"/>
        <end position="623"/>
    </location>
</feature>
<dbReference type="CDD" id="cd06462">
    <property type="entry name" value="Peptidase_S24_S26"/>
    <property type="match status" value="1"/>
</dbReference>
<dbReference type="Pfam" id="PF10502">
    <property type="entry name" value="Peptidase_S26"/>
    <property type="match status" value="1"/>
</dbReference>
<dbReference type="eggNOG" id="COG0681">
    <property type="taxonomic scope" value="Bacteria"/>
</dbReference>
<name>D3Q3U0_STANL</name>
<evidence type="ECO:0000256" key="6">
    <source>
        <dbReference type="SAM" id="Phobius"/>
    </source>
</evidence>
<evidence type="ECO:0000256" key="1">
    <source>
        <dbReference type="ARBA" id="ARBA00004141"/>
    </source>
</evidence>
<feature type="transmembrane region" description="Helical" evidence="6">
    <location>
        <begin position="472"/>
        <end position="493"/>
    </location>
</feature>
<dbReference type="Gene3D" id="2.10.109.10">
    <property type="entry name" value="Umud Fragment, subunit A"/>
    <property type="match status" value="1"/>
</dbReference>
<evidence type="ECO:0000256" key="3">
    <source>
        <dbReference type="ARBA" id="ARBA00022692"/>
    </source>
</evidence>
<reference evidence="8 9" key="1">
    <citation type="journal article" date="2009" name="Stand. Genomic Sci.">
        <title>Complete genome sequence of Stackebrandtia nassauensis type strain (LLR-40K-21).</title>
        <authorList>
            <person name="Munk C."/>
            <person name="Lapidus A."/>
            <person name="Copeland A."/>
            <person name="Jando M."/>
            <person name="Mayilraj S."/>
            <person name="Glavina Del Rio T."/>
            <person name="Nolan M."/>
            <person name="Chen F."/>
            <person name="Lucas S."/>
            <person name="Tice H."/>
            <person name="Cheng J.F."/>
            <person name="Han C."/>
            <person name="Detter J.C."/>
            <person name="Bruce D."/>
            <person name="Goodwin L."/>
            <person name="Chain P."/>
            <person name="Pitluck S."/>
            <person name="Goker M."/>
            <person name="Ovchinikova G."/>
            <person name="Pati A."/>
            <person name="Ivanova N."/>
            <person name="Mavromatis K."/>
            <person name="Chen A."/>
            <person name="Palaniappan K."/>
            <person name="Land M."/>
            <person name="Hauser L."/>
            <person name="Chang Y.J."/>
            <person name="Jeffries C.D."/>
            <person name="Bristow J."/>
            <person name="Eisen J.A."/>
            <person name="Markowitz V."/>
            <person name="Hugenholtz P."/>
            <person name="Kyrpides N.C."/>
            <person name="Klenk H.P."/>
        </authorList>
    </citation>
    <scope>NUCLEOTIDE SEQUENCE [LARGE SCALE GENOMIC DNA]</scope>
    <source>
        <strain evidence="9">DSM 44728 / CIP 108903 / NRRL B-16338 / NBRC 102104 / LLR-40K-21</strain>
    </source>
</reference>
<dbReference type="SUPFAM" id="SSF51306">
    <property type="entry name" value="LexA/Signal peptidase"/>
    <property type="match status" value="1"/>
</dbReference>
<dbReference type="GO" id="GO:0016020">
    <property type="term" value="C:membrane"/>
    <property type="evidence" value="ECO:0007669"/>
    <property type="project" value="UniProtKB-SubCell"/>
</dbReference>
<feature type="transmembrane region" description="Helical" evidence="6">
    <location>
        <begin position="225"/>
        <end position="247"/>
    </location>
</feature>
<keyword evidence="4 6" id="KW-1133">Transmembrane helix</keyword>
<dbReference type="HOGENOM" id="CLU_007946_15_12_11"/>
<dbReference type="EMBL" id="CP001778">
    <property type="protein sequence ID" value="ADD44007.1"/>
    <property type="molecule type" value="Genomic_DNA"/>
</dbReference>
<dbReference type="Proteomes" id="UP000000844">
    <property type="component" value="Chromosome"/>
</dbReference>
<dbReference type="eggNOG" id="COG0531">
    <property type="taxonomic scope" value="Bacteria"/>
</dbReference>
<keyword evidence="5 6" id="KW-0472">Membrane</keyword>
<feature type="transmembrane region" description="Helical" evidence="6">
    <location>
        <begin position="285"/>
        <end position="303"/>
    </location>
</feature>
<dbReference type="Gene3D" id="1.20.1740.10">
    <property type="entry name" value="Amino acid/polyamine transporter I"/>
    <property type="match status" value="1"/>
</dbReference>
<feature type="transmembrane region" description="Helical" evidence="6">
    <location>
        <begin position="432"/>
        <end position="451"/>
    </location>
</feature>
<feature type="transmembrane region" description="Helical" evidence="6">
    <location>
        <begin position="253"/>
        <end position="273"/>
    </location>
</feature>
<feature type="transmembrane region" description="Helical" evidence="6">
    <location>
        <begin position="577"/>
        <end position="596"/>
    </location>
</feature>
<accession>D3Q3U0</accession>
<protein>
    <submittedName>
        <fullName evidence="8">Amino acid permease-associated region</fullName>
    </submittedName>
</protein>